<dbReference type="AlphaFoldDB" id="A0AAV1LWS4"/>
<proteinExistence type="predicted"/>
<sequence>MAAFVLLMLCCTVETFASNVPEKYFQENRRLSKAIVEALQDYRFDEELLFDLKKENQVYLNRTMSLIIKYIVKREVDNYRSRRTDAISRRIYSSLIMKLIDIAKDLPRNTSAVNRIDTAHRYYTTVENNDTHDKMADTQVFHACARLYDVMFTTPRILAQLGNLEDITPRLLTKRLMEMQIKPVHLGVALLIQYHLRNTINFAIRSKALEVLSTKPQKVGPHVIDMLKALASRLLPVAELLDIHLAHYSPAFKDTCPSTWLGIVNNKQP</sequence>
<keyword evidence="3" id="KW-1185">Reference proteome</keyword>
<keyword evidence="1" id="KW-0732">Signal</keyword>
<gene>
    <name evidence="2" type="ORF">PARMNEM_LOCUS18202</name>
</gene>
<reference evidence="2 3" key="1">
    <citation type="submission" date="2023-11" db="EMBL/GenBank/DDBJ databases">
        <authorList>
            <person name="Hedman E."/>
            <person name="Englund M."/>
            <person name="Stromberg M."/>
            <person name="Nyberg Akerstrom W."/>
            <person name="Nylinder S."/>
            <person name="Jareborg N."/>
            <person name="Kallberg Y."/>
            <person name="Kronander E."/>
        </authorList>
    </citation>
    <scope>NUCLEOTIDE SEQUENCE [LARGE SCALE GENOMIC DNA]</scope>
</reference>
<feature type="chain" id="PRO_5043494500" evidence="1">
    <location>
        <begin position="18"/>
        <end position="269"/>
    </location>
</feature>
<dbReference type="EMBL" id="CAVLGL010000115">
    <property type="protein sequence ID" value="CAK1599310.1"/>
    <property type="molecule type" value="Genomic_DNA"/>
</dbReference>
<dbReference type="Proteomes" id="UP001314205">
    <property type="component" value="Unassembled WGS sequence"/>
</dbReference>
<name>A0AAV1LWS4_9NEOP</name>
<evidence type="ECO:0000256" key="1">
    <source>
        <dbReference type="SAM" id="SignalP"/>
    </source>
</evidence>
<protein>
    <submittedName>
        <fullName evidence="2">Uncharacterized protein</fullName>
    </submittedName>
</protein>
<accession>A0AAV1LWS4</accession>
<evidence type="ECO:0000313" key="3">
    <source>
        <dbReference type="Proteomes" id="UP001314205"/>
    </source>
</evidence>
<comment type="caution">
    <text evidence="2">The sequence shown here is derived from an EMBL/GenBank/DDBJ whole genome shotgun (WGS) entry which is preliminary data.</text>
</comment>
<evidence type="ECO:0000313" key="2">
    <source>
        <dbReference type="EMBL" id="CAK1599310.1"/>
    </source>
</evidence>
<feature type="signal peptide" evidence="1">
    <location>
        <begin position="1"/>
        <end position="17"/>
    </location>
</feature>
<organism evidence="2 3">
    <name type="scientific">Parnassius mnemosyne</name>
    <name type="common">clouded apollo</name>
    <dbReference type="NCBI Taxonomy" id="213953"/>
    <lineage>
        <taxon>Eukaryota</taxon>
        <taxon>Metazoa</taxon>
        <taxon>Ecdysozoa</taxon>
        <taxon>Arthropoda</taxon>
        <taxon>Hexapoda</taxon>
        <taxon>Insecta</taxon>
        <taxon>Pterygota</taxon>
        <taxon>Neoptera</taxon>
        <taxon>Endopterygota</taxon>
        <taxon>Lepidoptera</taxon>
        <taxon>Glossata</taxon>
        <taxon>Ditrysia</taxon>
        <taxon>Papilionoidea</taxon>
        <taxon>Papilionidae</taxon>
        <taxon>Parnassiinae</taxon>
        <taxon>Parnassini</taxon>
        <taxon>Parnassius</taxon>
        <taxon>Driopa</taxon>
    </lineage>
</organism>